<gene>
    <name evidence="10" type="ORF">J1C48_18285</name>
</gene>
<proteinExistence type="predicted"/>
<comment type="caution">
    <text evidence="10">The sequence shown here is derived from an EMBL/GenBank/DDBJ whole genome shotgun (WGS) entry which is preliminary data.</text>
</comment>
<keyword evidence="2" id="KW-1003">Cell membrane</keyword>
<keyword evidence="7 8" id="KW-0472">Membrane</keyword>
<dbReference type="GO" id="GO:0016763">
    <property type="term" value="F:pentosyltransferase activity"/>
    <property type="evidence" value="ECO:0007669"/>
    <property type="project" value="TreeGrafter"/>
</dbReference>
<keyword evidence="3" id="KW-0328">Glycosyltransferase</keyword>
<dbReference type="RefSeq" id="WP_207259438.1">
    <property type="nucleotide sequence ID" value="NZ_JAFMPP010000024.1"/>
</dbReference>
<comment type="subcellular location">
    <subcellularLocation>
        <location evidence="1">Cell membrane</location>
        <topology evidence="1">Multi-pass membrane protein</topology>
    </subcellularLocation>
</comment>
<evidence type="ECO:0000256" key="8">
    <source>
        <dbReference type="SAM" id="Phobius"/>
    </source>
</evidence>
<accession>A0A939G116</accession>
<name>A0A939G116_9HYPH</name>
<evidence type="ECO:0000256" key="4">
    <source>
        <dbReference type="ARBA" id="ARBA00022679"/>
    </source>
</evidence>
<feature type="domain" description="Glycosyltransferase RgtA/B/C/D-like" evidence="9">
    <location>
        <begin position="69"/>
        <end position="224"/>
    </location>
</feature>
<reference evidence="10" key="1">
    <citation type="submission" date="2021-03" db="EMBL/GenBank/DDBJ databases">
        <title>Whole genome sequence of Jiella sp. CQZ9-1.</title>
        <authorList>
            <person name="Tuo L."/>
        </authorList>
    </citation>
    <scope>NUCLEOTIDE SEQUENCE</scope>
    <source>
        <strain evidence="10">CQZ9-1</strain>
    </source>
</reference>
<feature type="transmembrane region" description="Helical" evidence="8">
    <location>
        <begin position="269"/>
        <end position="291"/>
    </location>
</feature>
<keyword evidence="5 8" id="KW-0812">Transmembrane</keyword>
<sequence length="476" mass="51483">MLPSLARFDTWSKGLALPLAALTLFVALSALVRPVLPPDETRYLTVALEMLRAHQFVLPSLNGQLYEQKPPLLFWIIAAIWDLTGVSRAGALAAITLISGLAVVLTRRLAAELFPADDALVQRVGWAMVGNAVFAIYTGLILFDLLLTDCLLVFLLALTAHARAPAVWKILVAGLGFGLSLLAKGPVGLIFLAPVIASYALWRDGRQVLSTRRFFLSALAAIGLGVLVTAAWLVPAYIASRGAYLEGLIFGQIAGRVSGDMAASHARPIWFFLPLLPVLALPWLLSPLVWARHRTSLRHPIVTAKTLWHERPVLRLLTVAILVPIVVFSAIAGKQPHYLVPLLPFVAILSAFAMRDLKHLMIALGATITLSLLLIAQLIASRTVFDRDDLTPLARTVETWPGPVAFAGHYQGELGFLAQLKQPIAVVPLDMAAGWLGAHPGGLLVSSEFKTGDALPGRILIDRPFKSDQRMTASTN</sequence>
<evidence type="ECO:0000313" key="10">
    <source>
        <dbReference type="EMBL" id="MBO0664524.1"/>
    </source>
</evidence>
<evidence type="ECO:0000256" key="7">
    <source>
        <dbReference type="ARBA" id="ARBA00023136"/>
    </source>
</evidence>
<feature type="transmembrane region" description="Helical" evidence="8">
    <location>
        <begin position="214"/>
        <end position="238"/>
    </location>
</feature>
<dbReference type="Proteomes" id="UP000664122">
    <property type="component" value="Unassembled WGS sequence"/>
</dbReference>
<feature type="transmembrane region" description="Helical" evidence="8">
    <location>
        <begin position="312"/>
        <end position="332"/>
    </location>
</feature>
<dbReference type="PANTHER" id="PTHR33908">
    <property type="entry name" value="MANNOSYLTRANSFERASE YKCB-RELATED"/>
    <property type="match status" value="1"/>
</dbReference>
<dbReference type="InterPro" id="IPR038731">
    <property type="entry name" value="RgtA/B/C-like"/>
</dbReference>
<feature type="transmembrane region" description="Helical" evidence="8">
    <location>
        <begin position="170"/>
        <end position="202"/>
    </location>
</feature>
<protein>
    <submittedName>
        <fullName evidence="10">Glycosyltransferase family 39 protein</fullName>
    </submittedName>
</protein>
<evidence type="ECO:0000256" key="2">
    <source>
        <dbReference type="ARBA" id="ARBA00022475"/>
    </source>
</evidence>
<dbReference type="Pfam" id="PF13231">
    <property type="entry name" value="PMT_2"/>
    <property type="match status" value="1"/>
</dbReference>
<dbReference type="AlphaFoldDB" id="A0A939G116"/>
<evidence type="ECO:0000256" key="5">
    <source>
        <dbReference type="ARBA" id="ARBA00022692"/>
    </source>
</evidence>
<evidence type="ECO:0000256" key="3">
    <source>
        <dbReference type="ARBA" id="ARBA00022676"/>
    </source>
</evidence>
<keyword evidence="4" id="KW-0808">Transferase</keyword>
<evidence type="ECO:0000256" key="6">
    <source>
        <dbReference type="ARBA" id="ARBA00022989"/>
    </source>
</evidence>
<dbReference type="GO" id="GO:0009103">
    <property type="term" value="P:lipopolysaccharide biosynthetic process"/>
    <property type="evidence" value="ECO:0007669"/>
    <property type="project" value="UniProtKB-ARBA"/>
</dbReference>
<dbReference type="EMBL" id="JAFMPP010000024">
    <property type="protein sequence ID" value="MBO0664524.1"/>
    <property type="molecule type" value="Genomic_DNA"/>
</dbReference>
<dbReference type="InterPro" id="IPR050297">
    <property type="entry name" value="LipidA_mod_glycosyltrf_83"/>
</dbReference>
<dbReference type="PANTHER" id="PTHR33908:SF11">
    <property type="entry name" value="MEMBRANE PROTEIN"/>
    <property type="match status" value="1"/>
</dbReference>
<evidence type="ECO:0000259" key="9">
    <source>
        <dbReference type="Pfam" id="PF13231"/>
    </source>
</evidence>
<evidence type="ECO:0000313" key="11">
    <source>
        <dbReference type="Proteomes" id="UP000664122"/>
    </source>
</evidence>
<feature type="transmembrane region" description="Helical" evidence="8">
    <location>
        <begin position="361"/>
        <end position="380"/>
    </location>
</feature>
<keyword evidence="6 8" id="KW-1133">Transmembrane helix</keyword>
<organism evidence="10 11">
    <name type="scientific">Jiella flava</name>
    <dbReference type="NCBI Taxonomy" id="2816857"/>
    <lineage>
        <taxon>Bacteria</taxon>
        <taxon>Pseudomonadati</taxon>
        <taxon>Pseudomonadota</taxon>
        <taxon>Alphaproteobacteria</taxon>
        <taxon>Hyphomicrobiales</taxon>
        <taxon>Aurantimonadaceae</taxon>
        <taxon>Jiella</taxon>
    </lineage>
</organism>
<evidence type="ECO:0000256" key="1">
    <source>
        <dbReference type="ARBA" id="ARBA00004651"/>
    </source>
</evidence>
<feature type="transmembrane region" description="Helical" evidence="8">
    <location>
        <begin position="126"/>
        <end position="158"/>
    </location>
</feature>
<dbReference type="GO" id="GO:0005886">
    <property type="term" value="C:plasma membrane"/>
    <property type="evidence" value="ECO:0007669"/>
    <property type="project" value="UniProtKB-SubCell"/>
</dbReference>
<keyword evidence="11" id="KW-1185">Reference proteome</keyword>